<name>A0A0R0AD38_9GAMM</name>
<protein>
    <submittedName>
        <fullName evidence="1">Uncharacterized protein</fullName>
    </submittedName>
</protein>
<dbReference type="EMBL" id="LLXS01000050">
    <property type="protein sequence ID" value="KRG38872.1"/>
    <property type="molecule type" value="Genomic_DNA"/>
</dbReference>
<proteinExistence type="predicted"/>
<dbReference type="Proteomes" id="UP000050836">
    <property type="component" value="Unassembled WGS sequence"/>
</dbReference>
<dbReference type="RefSeq" id="WP_054658911.1">
    <property type="nucleotide sequence ID" value="NZ_BAZI01000118.1"/>
</dbReference>
<evidence type="ECO:0000313" key="2">
    <source>
        <dbReference type="Proteomes" id="UP000050836"/>
    </source>
</evidence>
<organism evidence="1 2">
    <name type="scientific">Stenotrophomonas pictorum JCM 9942</name>
    <dbReference type="NCBI Taxonomy" id="1236960"/>
    <lineage>
        <taxon>Bacteria</taxon>
        <taxon>Pseudomonadati</taxon>
        <taxon>Pseudomonadota</taxon>
        <taxon>Gammaproteobacteria</taxon>
        <taxon>Lysobacterales</taxon>
        <taxon>Lysobacteraceae</taxon>
        <taxon>Stenotrophomonas</taxon>
    </lineage>
</organism>
<gene>
    <name evidence="1" type="ORF">ARC78_15140</name>
</gene>
<evidence type="ECO:0000313" key="1">
    <source>
        <dbReference type="EMBL" id="KRG38872.1"/>
    </source>
</evidence>
<sequence>MSTGTLKWAVVLAARLEANGHALTPDVVELLPHMDVVVWARQQRMPLTARALRERFGVSRATAFRWLQVLRAPLPEPWPADLQPLNGVKLPMFHITWQVQP</sequence>
<comment type="caution">
    <text evidence="1">The sequence shown here is derived from an EMBL/GenBank/DDBJ whole genome shotgun (WGS) entry which is preliminary data.</text>
</comment>
<dbReference type="AlphaFoldDB" id="A0A0R0AD38"/>
<dbReference type="OrthoDB" id="6054321at2"/>
<keyword evidence="2" id="KW-1185">Reference proteome</keyword>
<reference evidence="1 2" key="1">
    <citation type="submission" date="2015-10" db="EMBL/GenBank/DDBJ databases">
        <title>Genome sequencing and analysis of members of genus Stenotrophomonas.</title>
        <authorList>
            <person name="Patil P.P."/>
            <person name="Midha S."/>
            <person name="Patil P.B."/>
        </authorList>
    </citation>
    <scope>NUCLEOTIDE SEQUENCE [LARGE SCALE GENOMIC DNA]</scope>
    <source>
        <strain evidence="1 2">JCM 9942</strain>
    </source>
</reference>
<accession>A0A0R0AD38</accession>